<organism evidence="1">
    <name type="scientific">freshwater metagenome</name>
    <dbReference type="NCBI Taxonomy" id="449393"/>
    <lineage>
        <taxon>unclassified sequences</taxon>
        <taxon>metagenomes</taxon>
        <taxon>ecological metagenomes</taxon>
    </lineage>
</organism>
<accession>A0A6J7NMJ4</accession>
<sequence length="147" mass="15175">MSETIAVLCPAGPGDVLPEWVTNFRGVVLPPTDPDSAASWVAQAALSLHAAIESLAPALSVTLVAVGTATTLAPQLGFAARAARRPISCYVLVDGELPSASTRSTDWPDAAVVVVCRAESMAAQALLRGWEVLGGDPADMIAELARR</sequence>
<proteinExistence type="predicted"/>
<dbReference type="EMBL" id="CAFBOZ010000007">
    <property type="protein sequence ID" value="CAB4991853.1"/>
    <property type="molecule type" value="Genomic_DNA"/>
</dbReference>
<gene>
    <name evidence="1" type="ORF">UFOPK3992_00092</name>
</gene>
<reference evidence="1" key="1">
    <citation type="submission" date="2020-05" db="EMBL/GenBank/DDBJ databases">
        <authorList>
            <person name="Chiriac C."/>
            <person name="Salcher M."/>
            <person name="Ghai R."/>
            <person name="Kavagutti S V."/>
        </authorList>
    </citation>
    <scope>NUCLEOTIDE SEQUENCE</scope>
</reference>
<protein>
    <submittedName>
        <fullName evidence="1">Unannotated protein</fullName>
    </submittedName>
</protein>
<name>A0A6J7NMJ4_9ZZZZ</name>
<dbReference type="AlphaFoldDB" id="A0A6J7NMJ4"/>
<evidence type="ECO:0000313" key="1">
    <source>
        <dbReference type="EMBL" id="CAB4991853.1"/>
    </source>
</evidence>